<keyword evidence="2" id="KW-1185">Reference proteome</keyword>
<evidence type="ECO:0000313" key="2">
    <source>
        <dbReference type="Proteomes" id="UP000317839"/>
    </source>
</evidence>
<organism evidence="1 2">
    <name type="scientific">Aliikangiella marina</name>
    <dbReference type="NCBI Taxonomy" id="1712262"/>
    <lineage>
        <taxon>Bacteria</taxon>
        <taxon>Pseudomonadati</taxon>
        <taxon>Pseudomonadota</taxon>
        <taxon>Gammaproteobacteria</taxon>
        <taxon>Oceanospirillales</taxon>
        <taxon>Pleioneaceae</taxon>
        <taxon>Aliikangiella</taxon>
    </lineage>
</organism>
<reference evidence="1 2" key="1">
    <citation type="submission" date="2019-06" db="EMBL/GenBank/DDBJ databases">
        <title>Draft genome of Aliikangiella marina GYP-15.</title>
        <authorList>
            <person name="Wang G."/>
        </authorList>
    </citation>
    <scope>NUCLEOTIDE SEQUENCE [LARGE SCALE GENOMIC DNA]</scope>
    <source>
        <strain evidence="1 2">GYP-15</strain>
    </source>
</reference>
<proteinExistence type="predicted"/>
<evidence type="ECO:0008006" key="3">
    <source>
        <dbReference type="Google" id="ProtNLM"/>
    </source>
</evidence>
<dbReference type="OrthoDB" id="8481721at2"/>
<dbReference type="Gene3D" id="3.40.190.10">
    <property type="entry name" value="Periplasmic binding protein-like II"/>
    <property type="match status" value="2"/>
</dbReference>
<dbReference type="Proteomes" id="UP000317839">
    <property type="component" value="Unassembled WGS sequence"/>
</dbReference>
<evidence type="ECO:0000313" key="1">
    <source>
        <dbReference type="EMBL" id="TQV77320.1"/>
    </source>
</evidence>
<name>A0A545TJB3_9GAMM</name>
<gene>
    <name evidence="1" type="ORF">FLL45_05075</name>
</gene>
<dbReference type="SUPFAM" id="SSF53850">
    <property type="entry name" value="Periplasmic binding protein-like II"/>
    <property type="match status" value="1"/>
</dbReference>
<dbReference type="AlphaFoldDB" id="A0A545TJB3"/>
<protein>
    <recommendedName>
        <fullName evidence="3">Amino acid ABC transporter substrate-binding protein</fullName>
    </recommendedName>
</protein>
<accession>A0A545TJB3</accession>
<comment type="caution">
    <text evidence="1">The sequence shown here is derived from an EMBL/GenBank/DDBJ whole genome shotgun (WGS) entry which is preliminary data.</text>
</comment>
<dbReference type="EMBL" id="VIKR01000001">
    <property type="protein sequence ID" value="TQV77320.1"/>
    <property type="molecule type" value="Genomic_DNA"/>
</dbReference>
<sequence length="243" mass="27647">MPWFNESYAFQERASFSVGYIHFPPLIIVDEPDKGPEQVKGLLSELMIKSVSECNFDVNFSYLSLNRFYAAVAKGDKSQVQIIPKGIKQLDGLLIYSDFPVAVTALNMYWNKSHATQKTYNLKDLSDQTVVVISGYQYAGLIQKLREYPKLEIISVDNVKAAKTLLLKGRAKFALIYQSMFEQEKAFKNSFAFTNLSTIEYFISAHKDLANKEEILACLADVHQRILNNKTVKKTKSSHPINR</sequence>